<dbReference type="PANTHER" id="PTHR37783">
    <property type="entry name" value="MEMBRANE PROTEIN, PUTATIVE (AFU_ORTHOLOGUE AFUA_1G04315)-RELATED"/>
    <property type="match status" value="1"/>
</dbReference>
<keyword evidence="3" id="KW-1185">Reference proteome</keyword>
<proteinExistence type="predicted"/>
<name>J7RXB2_HUIN7</name>
<gene>
    <name evidence="2" type="primary">KNAG0C06160</name>
    <name evidence="2" type="ordered locus">KNAG_0C06160</name>
</gene>
<dbReference type="Proteomes" id="UP000006310">
    <property type="component" value="Chromosome 3"/>
</dbReference>
<keyword evidence="1" id="KW-0812">Transmembrane</keyword>
<evidence type="ECO:0008006" key="4">
    <source>
        <dbReference type="Google" id="ProtNLM"/>
    </source>
</evidence>
<dbReference type="PANTHER" id="PTHR37783:SF1">
    <property type="entry name" value="MEMBRANE PROTEIN, PUTATIVE (AFU_ORTHOLOGUE AFUA_1G04315)-RELATED"/>
    <property type="match status" value="1"/>
</dbReference>
<reference evidence="3" key="2">
    <citation type="submission" date="2012-08" db="EMBL/GenBank/DDBJ databases">
        <title>Genome sequence of Kazachstania naganishii.</title>
        <authorList>
            <person name="Gordon J.L."/>
            <person name="Armisen D."/>
            <person name="Proux-Wera E."/>
            <person name="OhEigeartaigh S.S."/>
            <person name="Byrne K.P."/>
            <person name="Wolfe K.H."/>
        </authorList>
    </citation>
    <scope>NUCLEOTIDE SEQUENCE [LARGE SCALE GENOMIC DNA]</scope>
    <source>
        <strain evidence="3">ATCC MYA-139 / BCRC 22969 / CBS 8797 / CCRC 22969 / KCTC 17520 / NBRC 10181 / NCYC 3082</strain>
    </source>
</reference>
<evidence type="ECO:0000313" key="2">
    <source>
        <dbReference type="EMBL" id="CCK69712.1"/>
    </source>
</evidence>
<dbReference type="HOGENOM" id="CLU_081019_1_0_1"/>
<protein>
    <recommendedName>
        <fullName evidence="4">DUF2470 domain-containing protein</fullName>
    </recommendedName>
</protein>
<dbReference type="AlphaFoldDB" id="J7RXB2"/>
<accession>J7RXB2</accession>
<organism evidence="2 3">
    <name type="scientific">Huiozyma naganishii (strain ATCC MYA-139 / BCRC 22969 / CBS 8797 / KCTC 17520 / NBRC 10181 / NCYC 3082 / Yp74L-3)</name>
    <name type="common">Yeast</name>
    <name type="synonym">Kazachstania naganishii</name>
    <dbReference type="NCBI Taxonomy" id="1071383"/>
    <lineage>
        <taxon>Eukaryota</taxon>
        <taxon>Fungi</taxon>
        <taxon>Dikarya</taxon>
        <taxon>Ascomycota</taxon>
        <taxon>Saccharomycotina</taxon>
        <taxon>Saccharomycetes</taxon>
        <taxon>Saccharomycetales</taxon>
        <taxon>Saccharomycetaceae</taxon>
        <taxon>Huiozyma</taxon>
    </lineage>
</organism>
<sequence length="214" mass="23689">MTGGKEDSMVGATALQDILFVYGGVQRHITSVELRTVDRDNLTIDYSCSHGSMMEKSVTIPEKFRSANSTDAVRAMAHEACQVRGLSPYEIREVIPPNTVLDWLIVGGVFLPTLCYVYRPALYCLGKLPLFPAAVLALLDNDRVLLAIIVLEFVAHAAETLFIVVPKLQYYRTRSQDRTAWLLLGLLEGYGPARRLDDRARAIAAAKNPSPHSE</sequence>
<feature type="transmembrane region" description="Helical" evidence="1">
    <location>
        <begin position="100"/>
        <end position="119"/>
    </location>
</feature>
<keyword evidence="1" id="KW-0472">Membrane</keyword>
<evidence type="ECO:0000313" key="3">
    <source>
        <dbReference type="Proteomes" id="UP000006310"/>
    </source>
</evidence>
<dbReference type="GeneID" id="34525392"/>
<dbReference type="OrthoDB" id="5553410at2759"/>
<dbReference type="EMBL" id="HE978316">
    <property type="protein sequence ID" value="CCK69712.1"/>
    <property type="molecule type" value="Genomic_DNA"/>
</dbReference>
<keyword evidence="1" id="KW-1133">Transmembrane helix</keyword>
<feature type="transmembrane region" description="Helical" evidence="1">
    <location>
        <begin position="144"/>
        <end position="165"/>
    </location>
</feature>
<evidence type="ECO:0000256" key="1">
    <source>
        <dbReference type="SAM" id="Phobius"/>
    </source>
</evidence>
<dbReference type="KEGG" id="kng:KNAG_0C06160"/>
<dbReference type="OMA" id="WNTERAH"/>
<dbReference type="RefSeq" id="XP_022463958.1">
    <property type="nucleotide sequence ID" value="XM_022607354.1"/>
</dbReference>
<dbReference type="eggNOG" id="ENOG502RZUI">
    <property type="taxonomic scope" value="Eukaryota"/>
</dbReference>
<reference evidence="2 3" key="1">
    <citation type="journal article" date="2011" name="Proc. Natl. Acad. Sci. U.S.A.">
        <title>Evolutionary erosion of yeast sex chromosomes by mating-type switching accidents.</title>
        <authorList>
            <person name="Gordon J.L."/>
            <person name="Armisen D."/>
            <person name="Proux-Wera E."/>
            <person name="Oheigeartaigh S.S."/>
            <person name="Byrne K.P."/>
            <person name="Wolfe K.H."/>
        </authorList>
    </citation>
    <scope>NUCLEOTIDE SEQUENCE [LARGE SCALE GENOMIC DNA]</scope>
    <source>
        <strain evidence="3">ATCC MYA-139 / BCRC 22969 / CBS 8797 / CCRC 22969 / KCTC 17520 / NBRC 10181 / NCYC 3082</strain>
    </source>
</reference>